<dbReference type="PANTHER" id="PTHR43818">
    <property type="entry name" value="BCDNA.GH03377"/>
    <property type="match status" value="1"/>
</dbReference>
<dbReference type="InterPro" id="IPR036291">
    <property type="entry name" value="NAD(P)-bd_dom_sf"/>
</dbReference>
<sequence>MNTADGMNYAPQGKPNPVVAPGEFQFAAIALDHGHVYGMCNGLIEAGGELVSVYDPDPMKVARFVERYPHVRAAASEEEIFADSRIRLVASAAITFERCALGLRVMQAGKDYFTDKAPLTTLEQLEDAKRVASETGRKYMVYYGERLHNEGAVFAGQLIEQGAIGRVVQVMGWGPHRTNAKSRPAWFFEREKYGGILCDIGSHQIEQFLYYTGAKDATVAQSRIANYHHKQYPELEDYGDVMLTGDNGAASYFRVDWLTPDGLSTWGDGRTLILGTDGYIEIRKYVDLARSPEGDQVYMANHEGEYHFSVRGQVGFPFFGQLILDCIHRTENAMTQEHAFKVAELSVLSQNLAVRME</sequence>
<keyword evidence="1" id="KW-0560">Oxidoreductase</keyword>
<dbReference type="GO" id="GO:0016491">
    <property type="term" value="F:oxidoreductase activity"/>
    <property type="evidence" value="ECO:0007669"/>
    <property type="project" value="UniProtKB-KW"/>
</dbReference>
<dbReference type="PANTHER" id="PTHR43818:SF11">
    <property type="entry name" value="BCDNA.GH03377"/>
    <property type="match status" value="1"/>
</dbReference>
<organism evidence="4 5">
    <name type="scientific">Paenibacillus catalpae</name>
    <dbReference type="NCBI Taxonomy" id="1045775"/>
    <lineage>
        <taxon>Bacteria</taxon>
        <taxon>Bacillati</taxon>
        <taxon>Bacillota</taxon>
        <taxon>Bacilli</taxon>
        <taxon>Bacillales</taxon>
        <taxon>Paenibacillaceae</taxon>
        <taxon>Paenibacillus</taxon>
    </lineage>
</organism>
<dbReference type="Pfam" id="PF01408">
    <property type="entry name" value="GFO_IDH_MocA"/>
    <property type="match status" value="1"/>
</dbReference>
<dbReference type="InterPro" id="IPR050463">
    <property type="entry name" value="Gfo/Idh/MocA_oxidrdct_glycsds"/>
</dbReference>
<dbReference type="InterPro" id="IPR000683">
    <property type="entry name" value="Gfo/Idh/MocA-like_OxRdtase_N"/>
</dbReference>
<feature type="domain" description="Gfo/Idh/MocA-like oxidoreductase N-terminal" evidence="2">
    <location>
        <begin position="48"/>
        <end position="143"/>
    </location>
</feature>
<dbReference type="RefSeq" id="WP_091184398.1">
    <property type="nucleotide sequence ID" value="NZ_FOMT01000002.1"/>
</dbReference>
<dbReference type="STRING" id="1045775.SAMN05216378_2117"/>
<keyword evidence="5" id="KW-1185">Reference proteome</keyword>
<evidence type="ECO:0000313" key="4">
    <source>
        <dbReference type="EMBL" id="SFE05155.1"/>
    </source>
</evidence>
<dbReference type="AlphaFoldDB" id="A0A1I1XCR9"/>
<evidence type="ECO:0000313" key="5">
    <source>
        <dbReference type="Proteomes" id="UP000198855"/>
    </source>
</evidence>
<dbReference type="Gene3D" id="3.30.360.10">
    <property type="entry name" value="Dihydrodipicolinate Reductase, domain 2"/>
    <property type="match status" value="1"/>
</dbReference>
<protein>
    <submittedName>
        <fullName evidence="4">Predicted dehydrogenase</fullName>
    </submittedName>
</protein>
<dbReference type="EMBL" id="FOMT01000002">
    <property type="protein sequence ID" value="SFE05155.1"/>
    <property type="molecule type" value="Genomic_DNA"/>
</dbReference>
<evidence type="ECO:0000256" key="1">
    <source>
        <dbReference type="ARBA" id="ARBA00023002"/>
    </source>
</evidence>
<name>A0A1I1XCR9_9BACL</name>
<reference evidence="5" key="1">
    <citation type="submission" date="2016-10" db="EMBL/GenBank/DDBJ databases">
        <authorList>
            <person name="Varghese N."/>
            <person name="Submissions S."/>
        </authorList>
    </citation>
    <scope>NUCLEOTIDE SEQUENCE [LARGE SCALE GENOMIC DNA]</scope>
    <source>
        <strain evidence="5">CGMCC 1.10784</strain>
    </source>
</reference>
<dbReference type="Gene3D" id="3.40.50.720">
    <property type="entry name" value="NAD(P)-binding Rossmann-like Domain"/>
    <property type="match status" value="1"/>
</dbReference>
<evidence type="ECO:0000259" key="2">
    <source>
        <dbReference type="Pfam" id="PF01408"/>
    </source>
</evidence>
<dbReference type="Pfam" id="PF22725">
    <property type="entry name" value="GFO_IDH_MocA_C3"/>
    <property type="match status" value="1"/>
</dbReference>
<gene>
    <name evidence="4" type="ORF">SAMN05216378_2117</name>
</gene>
<accession>A0A1I1XCR9</accession>
<dbReference type="OrthoDB" id="9768836at2"/>
<dbReference type="SUPFAM" id="SSF55347">
    <property type="entry name" value="Glyceraldehyde-3-phosphate dehydrogenase-like, C-terminal domain"/>
    <property type="match status" value="1"/>
</dbReference>
<dbReference type="SUPFAM" id="SSF51735">
    <property type="entry name" value="NAD(P)-binding Rossmann-fold domains"/>
    <property type="match status" value="1"/>
</dbReference>
<dbReference type="Proteomes" id="UP000198855">
    <property type="component" value="Unassembled WGS sequence"/>
</dbReference>
<evidence type="ECO:0000259" key="3">
    <source>
        <dbReference type="Pfam" id="PF22725"/>
    </source>
</evidence>
<feature type="domain" description="GFO/IDH/MocA-like oxidoreductase" evidence="3">
    <location>
        <begin position="156"/>
        <end position="281"/>
    </location>
</feature>
<dbReference type="InterPro" id="IPR055170">
    <property type="entry name" value="GFO_IDH_MocA-like_dom"/>
</dbReference>
<dbReference type="GO" id="GO:0000166">
    <property type="term" value="F:nucleotide binding"/>
    <property type="evidence" value="ECO:0007669"/>
    <property type="project" value="InterPro"/>
</dbReference>
<proteinExistence type="predicted"/>